<dbReference type="InterPro" id="IPR008269">
    <property type="entry name" value="Lon_proteolytic"/>
</dbReference>
<evidence type="ECO:0000256" key="1">
    <source>
        <dbReference type="ARBA" id="ARBA00022670"/>
    </source>
</evidence>
<accession>A0ABT5U2H8</accession>
<dbReference type="EC" id="3.4.21.53" evidence="2"/>
<dbReference type="Pfam" id="PF05362">
    <property type="entry name" value="Lon_C"/>
    <property type="match status" value="1"/>
</dbReference>
<dbReference type="Pfam" id="PF20437">
    <property type="entry name" value="LonC_helical"/>
    <property type="match status" value="1"/>
</dbReference>
<feature type="domain" description="Lon proteolytic" evidence="3">
    <location>
        <begin position="565"/>
        <end position="760"/>
    </location>
</feature>
<dbReference type="InterPro" id="IPR027417">
    <property type="entry name" value="P-loop_NTPase"/>
</dbReference>
<keyword evidence="2" id="KW-0378">Hydrolase</keyword>
<dbReference type="InterPro" id="IPR027065">
    <property type="entry name" value="Lon_Prtase"/>
</dbReference>
<dbReference type="InterPro" id="IPR014721">
    <property type="entry name" value="Ribsml_uS5_D2-typ_fold_subgr"/>
</dbReference>
<dbReference type="Proteomes" id="UP001528823">
    <property type="component" value="Unassembled WGS sequence"/>
</dbReference>
<dbReference type="InterPro" id="IPR020568">
    <property type="entry name" value="Ribosomal_Su5_D2-typ_SF"/>
</dbReference>
<dbReference type="Pfam" id="PF20436">
    <property type="entry name" value="LonB_AAA-LID"/>
    <property type="match status" value="1"/>
</dbReference>
<proteinExistence type="inferred from homology"/>
<comment type="similarity">
    <text evidence="2">Belongs to the peptidase S16 family.</text>
</comment>
<dbReference type="PROSITE" id="PS51786">
    <property type="entry name" value="LON_PROTEOLYTIC"/>
    <property type="match status" value="1"/>
</dbReference>
<dbReference type="EMBL" id="JAPMOU010000001">
    <property type="protein sequence ID" value="MDE1460568.1"/>
    <property type="molecule type" value="Genomic_DNA"/>
</dbReference>
<dbReference type="PANTHER" id="PTHR10046">
    <property type="entry name" value="ATP DEPENDENT LON PROTEASE FAMILY MEMBER"/>
    <property type="match status" value="1"/>
</dbReference>
<protein>
    <recommendedName>
        <fullName evidence="2">endopeptidase La</fullName>
        <ecNumber evidence="2">3.4.21.53</ecNumber>
    </recommendedName>
</protein>
<dbReference type="InterPro" id="IPR041699">
    <property type="entry name" value="AAA_32"/>
</dbReference>
<reference evidence="4 5" key="1">
    <citation type="submission" date="2022-11" db="EMBL/GenBank/DDBJ databases">
        <title>Spartinivicinus poritis sp. nov., isolated from scleractinian coral Porites lutea.</title>
        <authorList>
            <person name="Zhang G."/>
            <person name="Cai L."/>
            <person name="Wei Q."/>
        </authorList>
    </citation>
    <scope>NUCLEOTIDE SEQUENCE [LARGE SCALE GENOMIC DNA]</scope>
    <source>
        <strain evidence="4 5">A2-2</strain>
    </source>
</reference>
<evidence type="ECO:0000313" key="4">
    <source>
        <dbReference type="EMBL" id="MDE1460568.1"/>
    </source>
</evidence>
<comment type="caution">
    <text evidence="4">The sequence shown here is derived from an EMBL/GenBank/DDBJ whole genome shotgun (WGS) entry which is preliminary data.</text>
</comment>
<dbReference type="InterPro" id="IPR046844">
    <property type="entry name" value="Lon-like_helical"/>
</dbReference>
<dbReference type="InterPro" id="IPR046843">
    <property type="entry name" value="LonB_AAA-LID"/>
</dbReference>
<keyword evidence="5" id="KW-1185">Reference proteome</keyword>
<dbReference type="SUPFAM" id="SSF54211">
    <property type="entry name" value="Ribosomal protein S5 domain 2-like"/>
    <property type="match status" value="1"/>
</dbReference>
<gene>
    <name evidence="4" type="ORF">ORQ98_01180</name>
</gene>
<dbReference type="SUPFAM" id="SSF52540">
    <property type="entry name" value="P-loop containing nucleoside triphosphate hydrolases"/>
    <property type="match status" value="1"/>
</dbReference>
<feature type="active site" evidence="2">
    <location>
        <position position="698"/>
    </location>
</feature>
<dbReference type="Pfam" id="PF13654">
    <property type="entry name" value="AAA_32"/>
    <property type="match status" value="1"/>
</dbReference>
<feature type="active site" evidence="2">
    <location>
        <position position="655"/>
    </location>
</feature>
<name>A0ABT5U2H8_9GAMM</name>
<keyword evidence="2" id="KW-0720">Serine protease</keyword>
<keyword evidence="1 2" id="KW-0645">Protease</keyword>
<dbReference type="Gene3D" id="3.30.230.10">
    <property type="match status" value="1"/>
</dbReference>
<evidence type="ECO:0000256" key="2">
    <source>
        <dbReference type="PROSITE-ProRule" id="PRU01122"/>
    </source>
</evidence>
<sequence>MKQQTDKLKLSVERLKTTISHNDFPFATTDKLKPYYGILGQDRAVTALQFGVAMQQSGYHMYVMGRPGSGRNSYVKAFLDKEAKRQTTPNDYLYVNNYRLTREPIVLALPAGMANIFRDDFEQLLDNLLATFPAAFEHPSYQQQKARVEQEFNQQYDRAIDTVEKAALKHSIALFKDTNTISFTPVKGGKMMDEAEFASLPDTEREAFHQHISHLEILLNEALVGLPQWKRESSDKMRKLNRQTINRAIAPLFRPLHDKYKEMAKIQDFLQATKEQLHKTVIELLVEESEEAREDAEKKEALTNEFAPNLVVARDKTAGAPVTHESHPSYRNLFGRVEYSSDLGTLVTNFRHICPGSLHQANGGYLIIDADKLLTEPHVWDALKRALKEEEIRLESLVSELGLVNTISLNPQPIPLKVKIVLIGDRETYHLLQAYDSDFHKLFKVTVDFDDEILLNEETKDGFARLMQTYVEKNQFKPLTSAAVARLMEHSLRLAENKSKLSASFRDMFDLVSEANCLRRMARDKLIEVEHIERALHGQEWRTNRLSSEIMDDMLDNTILIDTQGEYVGKINGLTVLDLGNNCIGTPSRISATVFPGTAGIVDIEREAELGQAIHSKGVMILSGYLGQKYAQDFPLNLTANIALEQSYGKVDGDSASLAELCCLISAITQIPLSQSLALTGSINQYGEVQAVGGINEKIEGFFKLCEKRGLTGNQGVIIPAANVKNLMLNQPVVEAVTADKFAIYAINKVDQALELLTHRPVGELDESHQYPANSINGIAITKLKKLAELANNHHH</sequence>
<dbReference type="Gene3D" id="1.10.8.60">
    <property type="match status" value="1"/>
</dbReference>
<dbReference type="RefSeq" id="WP_274686939.1">
    <property type="nucleotide sequence ID" value="NZ_JAPMOU010000001.1"/>
</dbReference>
<dbReference type="Gene3D" id="3.40.50.300">
    <property type="entry name" value="P-loop containing nucleotide triphosphate hydrolases"/>
    <property type="match status" value="2"/>
</dbReference>
<evidence type="ECO:0000259" key="3">
    <source>
        <dbReference type="PROSITE" id="PS51786"/>
    </source>
</evidence>
<comment type="catalytic activity">
    <reaction evidence="2">
        <text>Hydrolysis of proteins in presence of ATP.</text>
        <dbReference type="EC" id="3.4.21.53"/>
    </reaction>
</comment>
<dbReference type="PRINTS" id="PR00830">
    <property type="entry name" value="ENDOLAPTASE"/>
</dbReference>
<organism evidence="4 5">
    <name type="scientific">Spartinivicinus poritis</name>
    <dbReference type="NCBI Taxonomy" id="2994640"/>
    <lineage>
        <taxon>Bacteria</taxon>
        <taxon>Pseudomonadati</taxon>
        <taxon>Pseudomonadota</taxon>
        <taxon>Gammaproteobacteria</taxon>
        <taxon>Oceanospirillales</taxon>
        <taxon>Zooshikellaceae</taxon>
        <taxon>Spartinivicinus</taxon>
    </lineage>
</organism>
<evidence type="ECO:0000313" key="5">
    <source>
        <dbReference type="Proteomes" id="UP001528823"/>
    </source>
</evidence>